<dbReference type="Proteomes" id="UP001497516">
    <property type="component" value="Chromosome 3"/>
</dbReference>
<name>A0AAV2DZ67_9ROSI</name>
<sequence>MKLNKIDDVYPSSIFSVLVPSGLNSPKPQILKLQIQANPRFHPSDPCDSTARNIGFGPESAAAPTITQEFRTPPRRLISSLDVVGSKRDDGLESLYYVIAKQSTHLAFTTTSTSPCQLAKTLATKGSGLWLESTIDACYMDAHSRGNGFLGD</sequence>
<dbReference type="AlphaFoldDB" id="A0AAV2DZ67"/>
<gene>
    <name evidence="1" type="ORF">LTRI10_LOCUS20525</name>
</gene>
<organism evidence="1 2">
    <name type="scientific">Linum trigynum</name>
    <dbReference type="NCBI Taxonomy" id="586398"/>
    <lineage>
        <taxon>Eukaryota</taxon>
        <taxon>Viridiplantae</taxon>
        <taxon>Streptophyta</taxon>
        <taxon>Embryophyta</taxon>
        <taxon>Tracheophyta</taxon>
        <taxon>Spermatophyta</taxon>
        <taxon>Magnoliopsida</taxon>
        <taxon>eudicotyledons</taxon>
        <taxon>Gunneridae</taxon>
        <taxon>Pentapetalae</taxon>
        <taxon>rosids</taxon>
        <taxon>fabids</taxon>
        <taxon>Malpighiales</taxon>
        <taxon>Linaceae</taxon>
        <taxon>Linum</taxon>
    </lineage>
</organism>
<proteinExistence type="predicted"/>
<evidence type="ECO:0000313" key="1">
    <source>
        <dbReference type="EMBL" id="CAL1378978.1"/>
    </source>
</evidence>
<accession>A0AAV2DZ67</accession>
<protein>
    <submittedName>
        <fullName evidence="1">Uncharacterized protein</fullName>
    </submittedName>
</protein>
<dbReference type="EMBL" id="OZ034816">
    <property type="protein sequence ID" value="CAL1378978.1"/>
    <property type="molecule type" value="Genomic_DNA"/>
</dbReference>
<evidence type="ECO:0000313" key="2">
    <source>
        <dbReference type="Proteomes" id="UP001497516"/>
    </source>
</evidence>
<keyword evidence="2" id="KW-1185">Reference proteome</keyword>
<reference evidence="1 2" key="1">
    <citation type="submission" date="2024-04" db="EMBL/GenBank/DDBJ databases">
        <authorList>
            <person name="Fracassetti M."/>
        </authorList>
    </citation>
    <scope>NUCLEOTIDE SEQUENCE [LARGE SCALE GENOMIC DNA]</scope>
</reference>